<evidence type="ECO:0000256" key="5">
    <source>
        <dbReference type="SAM" id="MobiDB-lite"/>
    </source>
</evidence>
<evidence type="ECO:0000256" key="2">
    <source>
        <dbReference type="ARBA" id="ARBA00022722"/>
    </source>
</evidence>
<keyword evidence="9" id="KW-1185">Reference proteome</keyword>
<evidence type="ECO:0000256" key="1">
    <source>
        <dbReference type="ARBA" id="ARBA00001946"/>
    </source>
</evidence>
<feature type="transmembrane region" description="Helical" evidence="6">
    <location>
        <begin position="85"/>
        <end position="103"/>
    </location>
</feature>
<comment type="caution">
    <text evidence="8">The sequence shown here is derived from an EMBL/GenBank/DDBJ whole genome shotgun (WGS) entry which is preliminary data.</text>
</comment>
<dbReference type="Proteomes" id="UP000294813">
    <property type="component" value="Unassembled WGS sequence"/>
</dbReference>
<dbReference type="CDD" id="cd09877">
    <property type="entry name" value="PIN_YacL-like"/>
    <property type="match status" value="1"/>
</dbReference>
<feature type="transmembrane region" description="Helical" evidence="6">
    <location>
        <begin position="109"/>
        <end position="128"/>
    </location>
</feature>
<feature type="region of interest" description="Disordered" evidence="5">
    <location>
        <begin position="154"/>
        <end position="175"/>
    </location>
</feature>
<evidence type="ECO:0000313" key="8">
    <source>
        <dbReference type="EMBL" id="TCP64666.1"/>
    </source>
</evidence>
<dbReference type="SMART" id="SM00670">
    <property type="entry name" value="PINc"/>
    <property type="match status" value="1"/>
</dbReference>
<evidence type="ECO:0000313" key="9">
    <source>
        <dbReference type="Proteomes" id="UP000294813"/>
    </source>
</evidence>
<keyword evidence="4" id="KW-0460">Magnesium</keyword>
<dbReference type="SUPFAM" id="SSF88723">
    <property type="entry name" value="PIN domain-like"/>
    <property type="match status" value="1"/>
</dbReference>
<dbReference type="Gene3D" id="3.40.50.1010">
    <property type="entry name" value="5'-nuclease"/>
    <property type="match status" value="1"/>
</dbReference>
<sequence>MFQRIMQWVITLGAAAVGFKVGYNLIAGGNPVFDLSGYPAKHSFLAIITVIPGILVYLISPFFLKRFVGLTNWMEHRLQRTPMNELVGGAIGVIVGLLIANLLDSSVSNLPVLGGYLSVFVSLVLGYLGMRVGIKKRDEVQLLLDILPKLAPKDKEGQKEKEKETETAKELPTDERASLPAPAEKLVFSCAMKVLDTSVIIDGRIADICKSGFIDGTLVIPTFVLEELQHIADSSDLLKRNRGRRGLDILNKIRKELDVKVKIDPTDYEDLAEVDSKLVRLCQETGSHIVTNDYNLNKVAELQGVKVLNINELANAVKPVVLPGEEMVVQVVKDGKELGQGVAYLDDGTMIVVDGGKRFMGQTISVIVTSVLQTAAGRMIFAKPKADAKKLPAPAMNEVNAIV</sequence>
<evidence type="ECO:0000256" key="4">
    <source>
        <dbReference type="ARBA" id="ARBA00022842"/>
    </source>
</evidence>
<name>A0A4V6NRP1_9FIRM</name>
<dbReference type="PANTHER" id="PTHR11603:SF147">
    <property type="entry name" value="MEMBRANE PROTEIN"/>
    <property type="match status" value="1"/>
</dbReference>
<evidence type="ECO:0000256" key="6">
    <source>
        <dbReference type="SAM" id="Phobius"/>
    </source>
</evidence>
<dbReference type="InterPro" id="IPR029060">
    <property type="entry name" value="PIN-like_dom_sf"/>
</dbReference>
<keyword evidence="6" id="KW-1133">Transmembrane helix</keyword>
<dbReference type="OrthoDB" id="9780734at2"/>
<gene>
    <name evidence="8" type="ORF">EDD73_10819</name>
</gene>
<dbReference type="RefSeq" id="WP_131918812.1">
    <property type="nucleotide sequence ID" value="NZ_JAOQNU010000008.1"/>
</dbReference>
<accession>A0A4V6NRP1</accession>
<keyword evidence="3" id="KW-0378">Hydrolase</keyword>
<dbReference type="PROSITE" id="PS50926">
    <property type="entry name" value="TRAM"/>
    <property type="match status" value="1"/>
</dbReference>
<dbReference type="InterPro" id="IPR002716">
    <property type="entry name" value="PIN_dom"/>
</dbReference>
<organism evidence="8 9">
    <name type="scientific">Heliophilum fasciatum</name>
    <dbReference type="NCBI Taxonomy" id="35700"/>
    <lineage>
        <taxon>Bacteria</taxon>
        <taxon>Bacillati</taxon>
        <taxon>Bacillota</taxon>
        <taxon>Clostridia</taxon>
        <taxon>Eubacteriales</taxon>
        <taxon>Heliobacteriaceae</taxon>
        <taxon>Heliophilum</taxon>
    </lineage>
</organism>
<dbReference type="Pfam" id="PF01850">
    <property type="entry name" value="PIN"/>
    <property type="match status" value="1"/>
</dbReference>
<dbReference type="GO" id="GO:0016787">
    <property type="term" value="F:hydrolase activity"/>
    <property type="evidence" value="ECO:0007669"/>
    <property type="project" value="UniProtKB-KW"/>
</dbReference>
<dbReference type="InterPro" id="IPR002792">
    <property type="entry name" value="TRAM_dom"/>
</dbReference>
<dbReference type="AlphaFoldDB" id="A0A4V6NRP1"/>
<proteinExistence type="predicted"/>
<dbReference type="EMBL" id="SLXT01000008">
    <property type="protein sequence ID" value="TCP64666.1"/>
    <property type="molecule type" value="Genomic_DNA"/>
</dbReference>
<feature type="transmembrane region" description="Helical" evidence="6">
    <location>
        <begin position="43"/>
        <end position="64"/>
    </location>
</feature>
<dbReference type="InterPro" id="IPR052041">
    <property type="entry name" value="Nucleic_acid_metab_PIN/TRAM"/>
</dbReference>
<feature type="domain" description="TRAM" evidence="7">
    <location>
        <begin position="320"/>
        <end position="381"/>
    </location>
</feature>
<keyword evidence="6" id="KW-0472">Membrane</keyword>
<comment type="cofactor">
    <cofactor evidence="1">
        <name>Mg(2+)</name>
        <dbReference type="ChEBI" id="CHEBI:18420"/>
    </cofactor>
</comment>
<keyword evidence="6" id="KW-0812">Transmembrane</keyword>
<dbReference type="PANTHER" id="PTHR11603">
    <property type="entry name" value="AAA FAMILY ATPASE"/>
    <property type="match status" value="1"/>
</dbReference>
<keyword evidence="2" id="KW-0540">Nuclease</keyword>
<evidence type="ECO:0000259" key="7">
    <source>
        <dbReference type="PROSITE" id="PS50926"/>
    </source>
</evidence>
<protein>
    <submittedName>
        <fullName evidence="8">Uncharacterized protein YacL</fullName>
    </submittedName>
</protein>
<dbReference type="GO" id="GO:0004518">
    <property type="term" value="F:nuclease activity"/>
    <property type="evidence" value="ECO:0007669"/>
    <property type="project" value="UniProtKB-KW"/>
</dbReference>
<reference evidence="8 9" key="1">
    <citation type="submission" date="2019-03" db="EMBL/GenBank/DDBJ databases">
        <title>Genomic Encyclopedia of Type Strains, Phase IV (KMG-IV): sequencing the most valuable type-strain genomes for metagenomic binning, comparative biology and taxonomic classification.</title>
        <authorList>
            <person name="Goeker M."/>
        </authorList>
    </citation>
    <scope>NUCLEOTIDE SEQUENCE [LARGE SCALE GENOMIC DNA]</scope>
    <source>
        <strain evidence="8 9">DSM 11170</strain>
    </source>
</reference>
<evidence type="ECO:0000256" key="3">
    <source>
        <dbReference type="ARBA" id="ARBA00022801"/>
    </source>
</evidence>